<reference evidence="2" key="1">
    <citation type="journal article" date="2023" name="G3 (Bethesda)">
        <title>A reference genome for the long-term kleptoplast-retaining sea slug Elysia crispata morphotype clarki.</title>
        <authorList>
            <person name="Eastman K.E."/>
            <person name="Pendleton A.L."/>
            <person name="Shaikh M.A."/>
            <person name="Suttiyut T."/>
            <person name="Ogas R."/>
            <person name="Tomko P."/>
            <person name="Gavelis G."/>
            <person name="Widhalm J.R."/>
            <person name="Wisecaver J.H."/>
        </authorList>
    </citation>
    <scope>NUCLEOTIDE SEQUENCE</scope>
    <source>
        <strain evidence="2">ECLA1</strain>
    </source>
</reference>
<dbReference type="AlphaFoldDB" id="A0AAE1DPX7"/>
<proteinExistence type="predicted"/>
<evidence type="ECO:0000313" key="3">
    <source>
        <dbReference type="Proteomes" id="UP001283361"/>
    </source>
</evidence>
<feature type="compositionally biased region" description="Polar residues" evidence="1">
    <location>
        <begin position="8"/>
        <end position="18"/>
    </location>
</feature>
<comment type="caution">
    <text evidence="2">The sequence shown here is derived from an EMBL/GenBank/DDBJ whole genome shotgun (WGS) entry which is preliminary data.</text>
</comment>
<protein>
    <submittedName>
        <fullName evidence="2">Uncharacterized protein</fullName>
    </submittedName>
</protein>
<organism evidence="2 3">
    <name type="scientific">Elysia crispata</name>
    <name type="common">lettuce slug</name>
    <dbReference type="NCBI Taxonomy" id="231223"/>
    <lineage>
        <taxon>Eukaryota</taxon>
        <taxon>Metazoa</taxon>
        <taxon>Spiralia</taxon>
        <taxon>Lophotrochozoa</taxon>
        <taxon>Mollusca</taxon>
        <taxon>Gastropoda</taxon>
        <taxon>Heterobranchia</taxon>
        <taxon>Euthyneura</taxon>
        <taxon>Panpulmonata</taxon>
        <taxon>Sacoglossa</taxon>
        <taxon>Placobranchoidea</taxon>
        <taxon>Plakobranchidae</taxon>
        <taxon>Elysia</taxon>
    </lineage>
</organism>
<dbReference type="Proteomes" id="UP001283361">
    <property type="component" value="Unassembled WGS sequence"/>
</dbReference>
<gene>
    <name evidence="2" type="ORF">RRG08_050303</name>
</gene>
<evidence type="ECO:0000256" key="1">
    <source>
        <dbReference type="SAM" id="MobiDB-lite"/>
    </source>
</evidence>
<sequence>MHRPGREASNSQRETNFPSPEAEGGGQGEGGRGRRAEGGGQREEGRGRRTEGGGQRAEGRGRRAEGRGHRAEGRGRRAEGGGQREEGRGRRAEGGEGRSCPRRDGLRRWPSPVNSVQSLRQMNQCEIELFERRARTDETPGLHLVFGSSQARCQEHGDLSMSVLNSTEAEMKIG</sequence>
<evidence type="ECO:0000313" key="2">
    <source>
        <dbReference type="EMBL" id="KAK3777915.1"/>
    </source>
</evidence>
<accession>A0AAE1DPX7</accession>
<name>A0AAE1DPX7_9GAST</name>
<keyword evidence="3" id="KW-1185">Reference proteome</keyword>
<dbReference type="EMBL" id="JAWDGP010003056">
    <property type="protein sequence ID" value="KAK3777915.1"/>
    <property type="molecule type" value="Genomic_DNA"/>
</dbReference>
<feature type="region of interest" description="Disordered" evidence="1">
    <location>
        <begin position="1"/>
        <end position="118"/>
    </location>
</feature>
<feature type="compositionally biased region" description="Basic and acidic residues" evidence="1">
    <location>
        <begin position="31"/>
        <end position="107"/>
    </location>
</feature>